<organism evidence="1 2">
    <name type="scientific">Desertifilum tharense IPPAS B-1220</name>
    <dbReference type="NCBI Taxonomy" id="1781255"/>
    <lineage>
        <taxon>Bacteria</taxon>
        <taxon>Bacillati</taxon>
        <taxon>Cyanobacteriota</taxon>
        <taxon>Cyanophyceae</taxon>
        <taxon>Desertifilales</taxon>
        <taxon>Desertifilaceae</taxon>
        <taxon>Desertifilum</taxon>
    </lineage>
</organism>
<sequence>MANLTNDCDLGLDMATSAIARFTQPRVTSSAIALPVLGQYLPSFIVFPIA</sequence>
<dbReference type="Proteomes" id="UP000095472">
    <property type="component" value="Chromosome"/>
</dbReference>
<evidence type="ECO:0000313" key="2">
    <source>
        <dbReference type="Proteomes" id="UP000095472"/>
    </source>
</evidence>
<accession>A0ACD5GMT7</accession>
<protein>
    <submittedName>
        <fullName evidence="1">Uncharacterized protein</fullName>
    </submittedName>
</protein>
<keyword evidence="2" id="KW-1185">Reference proteome</keyword>
<proteinExistence type="predicted"/>
<evidence type="ECO:0000313" key="1">
    <source>
        <dbReference type="EMBL" id="XPM62202.1"/>
    </source>
</evidence>
<reference evidence="1 2" key="1">
    <citation type="journal article" date="2016" name="Genome Announc.">
        <title>Draft Genome Sequence of the Thermotolerant Cyanobacterium Desertifilum sp. IPPAS B-1220.</title>
        <authorList>
            <person name="Mironov K.S."/>
            <person name="Sinetova M.A."/>
            <person name="Bolatkhan K."/>
            <person name="Zayadan B.K."/>
            <person name="Ustinova V.V."/>
            <person name="Kupriyanova E.V."/>
            <person name="Skrypnik A.N."/>
            <person name="Gogoleva N.E."/>
            <person name="Gogolev Y.V."/>
            <person name="Los D.A."/>
        </authorList>
    </citation>
    <scope>NUCLEOTIDE SEQUENCE [LARGE SCALE GENOMIC DNA]</scope>
    <source>
        <strain evidence="1 2">IPPAS B-1220</strain>
    </source>
</reference>
<name>A0ACD5GMT7_9CYAN</name>
<dbReference type="EMBL" id="CP182909">
    <property type="protein sequence ID" value="XPM62202.1"/>
    <property type="molecule type" value="Genomic_DNA"/>
</dbReference>
<gene>
    <name evidence="1" type="ORF">BH720_020470</name>
</gene>